<protein>
    <submittedName>
        <fullName evidence="1">Uncharacterized protein</fullName>
    </submittedName>
</protein>
<dbReference type="Proteomes" id="UP000410492">
    <property type="component" value="Unassembled WGS sequence"/>
</dbReference>
<keyword evidence="2" id="KW-1185">Reference proteome</keyword>
<dbReference type="EMBL" id="CAACVG010014823">
    <property type="protein sequence ID" value="VEN63733.1"/>
    <property type="molecule type" value="Genomic_DNA"/>
</dbReference>
<dbReference type="AlphaFoldDB" id="A0A653DU19"/>
<proteinExistence type="predicted"/>
<sequence>MEGVILRYAPSSWVRTTTTGQYEVSSSEFNEIAAELRNAGISKTIKKINRYQNVYDFGQVLIREQHLTVMNPGTQYYRVRRYVVVEKCYLNDALEYNLDYRRINRSSEITFSKSISVRSSSEVVLVVQIITDNKMASYVTPKNCADFFIEYIVEF</sequence>
<evidence type="ECO:0000313" key="2">
    <source>
        <dbReference type="Proteomes" id="UP000410492"/>
    </source>
</evidence>
<organism evidence="1 2">
    <name type="scientific">Callosobruchus maculatus</name>
    <name type="common">Southern cowpea weevil</name>
    <name type="synonym">Pulse bruchid</name>
    <dbReference type="NCBI Taxonomy" id="64391"/>
    <lineage>
        <taxon>Eukaryota</taxon>
        <taxon>Metazoa</taxon>
        <taxon>Ecdysozoa</taxon>
        <taxon>Arthropoda</taxon>
        <taxon>Hexapoda</taxon>
        <taxon>Insecta</taxon>
        <taxon>Pterygota</taxon>
        <taxon>Neoptera</taxon>
        <taxon>Endopterygota</taxon>
        <taxon>Coleoptera</taxon>
        <taxon>Polyphaga</taxon>
        <taxon>Cucujiformia</taxon>
        <taxon>Chrysomeloidea</taxon>
        <taxon>Chrysomelidae</taxon>
        <taxon>Bruchinae</taxon>
        <taxon>Bruchini</taxon>
        <taxon>Callosobruchus</taxon>
    </lineage>
</organism>
<accession>A0A653DU19</accession>
<reference evidence="1 2" key="1">
    <citation type="submission" date="2019-01" db="EMBL/GenBank/DDBJ databases">
        <authorList>
            <person name="Sayadi A."/>
        </authorList>
    </citation>
    <scope>NUCLEOTIDE SEQUENCE [LARGE SCALE GENOMIC DNA]</scope>
</reference>
<dbReference type="OrthoDB" id="6769808at2759"/>
<name>A0A653DU19_CALMS</name>
<gene>
    <name evidence="1" type="ORF">CALMAC_LOCUS20473</name>
</gene>
<evidence type="ECO:0000313" key="1">
    <source>
        <dbReference type="EMBL" id="VEN63733.1"/>
    </source>
</evidence>